<dbReference type="Gene3D" id="2.150.10.10">
    <property type="entry name" value="Serralysin-like metalloprotease, C-terminal"/>
    <property type="match status" value="3"/>
</dbReference>
<comment type="caution">
    <text evidence="2">The sequence shown here is derived from an EMBL/GenBank/DDBJ whole genome shotgun (WGS) entry which is preliminary data.</text>
</comment>
<dbReference type="InterPro" id="IPR018511">
    <property type="entry name" value="Hemolysin-typ_Ca-bd_CS"/>
</dbReference>
<dbReference type="EMBL" id="NSLI01000003">
    <property type="protein sequence ID" value="PAX08010.1"/>
    <property type="molecule type" value="Genomic_DNA"/>
</dbReference>
<evidence type="ECO:0000256" key="1">
    <source>
        <dbReference type="SAM" id="MobiDB-lite"/>
    </source>
</evidence>
<dbReference type="Proteomes" id="UP000218151">
    <property type="component" value="Unassembled WGS sequence"/>
</dbReference>
<gene>
    <name evidence="2" type="ORF">CKY28_10445</name>
</gene>
<feature type="compositionally biased region" description="Polar residues" evidence="1">
    <location>
        <begin position="1"/>
        <end position="15"/>
    </location>
</feature>
<dbReference type="SUPFAM" id="SSF51120">
    <property type="entry name" value="beta-Roll"/>
    <property type="match status" value="3"/>
</dbReference>
<dbReference type="InterPro" id="IPR011049">
    <property type="entry name" value="Serralysin-like_metalloprot_C"/>
</dbReference>
<reference evidence="3" key="1">
    <citation type="submission" date="2017-09" db="EMBL/GenBank/DDBJ databases">
        <authorList>
            <person name="Feng G."/>
            <person name="Zhu H."/>
        </authorList>
    </citation>
    <scope>NUCLEOTIDE SEQUENCE [LARGE SCALE GENOMIC DNA]</scope>
    <source>
        <strain evidence="3">1PNM-20</strain>
    </source>
</reference>
<dbReference type="AlphaFoldDB" id="A0A2A2SFP3"/>
<protein>
    <recommendedName>
        <fullName evidence="4">Calcium-binding protein</fullName>
    </recommendedName>
</protein>
<name>A0A2A2SFP3_9SPHN</name>
<organism evidence="2 3">
    <name type="scientific">Sphingomonas lenta</name>
    <dbReference type="NCBI Taxonomy" id="1141887"/>
    <lineage>
        <taxon>Bacteria</taxon>
        <taxon>Pseudomonadati</taxon>
        <taxon>Pseudomonadota</taxon>
        <taxon>Alphaproteobacteria</taxon>
        <taxon>Sphingomonadales</taxon>
        <taxon>Sphingomonadaceae</taxon>
        <taxon>Sphingomonas</taxon>
    </lineage>
</organism>
<dbReference type="PRINTS" id="PR00313">
    <property type="entry name" value="CABNDNGRPT"/>
</dbReference>
<feature type="region of interest" description="Disordered" evidence="1">
    <location>
        <begin position="1"/>
        <end position="21"/>
    </location>
</feature>
<evidence type="ECO:0000313" key="3">
    <source>
        <dbReference type="Proteomes" id="UP000218151"/>
    </source>
</evidence>
<accession>A0A2A2SFP3</accession>
<keyword evidence="3" id="KW-1185">Reference proteome</keyword>
<dbReference type="InterPro" id="IPR001343">
    <property type="entry name" value="Hemolysn_Ca-bd"/>
</dbReference>
<dbReference type="Pfam" id="PF00353">
    <property type="entry name" value="HemolysinCabind"/>
    <property type="match status" value="4"/>
</dbReference>
<dbReference type="PROSITE" id="PS00330">
    <property type="entry name" value="HEMOLYSIN_CALCIUM"/>
    <property type="match status" value="2"/>
</dbReference>
<sequence length="613" mass="61249">MASINGTDGSDSINGTDGADSISGLGGADTINGGLGDDTIDGGAGADRMVDQEGTNTFFVDNRDDRVVGSGRDTVITSVSYTQFLTAFEPGGGSGLLEMRAAAGTALINLTGDFGPNRLIGNDGDNVLIGLNVEGALNGDTMIGLGGNDTYGVANAGSVITEAVGGGVDSVFADVDFTLAAGSEIELLSAADQTGTRAFRFTGNEFAQTIIGNFGANALRGGGGADTLSGLRGDDSYTVDSTATVIQEAAGEGADTLVVTAAAANYLLNVGASVELLRAEAGGAAINIGGNEFSQRIEGNSGANILSSGGGGGVDTLVGFDGDDTYRVFATGDVIEDTGGFDTVYASGTSYFLYSTAAVEYLSPSEQAGTTAIYLVGNGASQLIAGNYGDNIINGRGGDGQAAPDTLVGLFGNDSYGVFSQGDVVREAAGQGTDVVYASASYQLRQGTEIEGLSAVNQQAADAASAYTLRGNEFAQTVVGNNAGNVLDGRGGNDTLVGLGGADTFAFTTAPGTNNVDTIQDFGAGDRIGLDAGIYRGLAEVTTAVAADRFVVGTAAGDADDRIIYDQATGRLFYDGDGNGAGAAVQFAQLAAGTVLTAASFVIVQPVGDLPAM</sequence>
<evidence type="ECO:0000313" key="2">
    <source>
        <dbReference type="EMBL" id="PAX08010.1"/>
    </source>
</evidence>
<dbReference type="RefSeq" id="WP_095998253.1">
    <property type="nucleotide sequence ID" value="NZ_NSLI01000003.1"/>
</dbReference>
<proteinExistence type="predicted"/>
<dbReference type="OrthoDB" id="7570338at2"/>
<dbReference type="GO" id="GO:0005509">
    <property type="term" value="F:calcium ion binding"/>
    <property type="evidence" value="ECO:0007669"/>
    <property type="project" value="InterPro"/>
</dbReference>
<evidence type="ECO:0008006" key="4">
    <source>
        <dbReference type="Google" id="ProtNLM"/>
    </source>
</evidence>